<reference evidence="12" key="1">
    <citation type="journal article" date="2021" name="Proc. Natl. Acad. Sci. U.S.A.">
        <title>A Catalog of Tens of Thousands of Viruses from Human Metagenomes Reveals Hidden Associations with Chronic Diseases.</title>
        <authorList>
            <person name="Tisza M.J."/>
            <person name="Buck C.B."/>
        </authorList>
    </citation>
    <scope>NUCLEOTIDE SEQUENCE</scope>
    <source>
        <strain evidence="12">CtsUY14</strain>
    </source>
</reference>
<keyword evidence="5" id="KW-0255">Endonuclease</keyword>
<dbReference type="PANTHER" id="PTHR30194:SF3">
    <property type="entry name" value="CROSSOVER JUNCTION ENDODEOXYRIBONUCLEASE RUVC"/>
    <property type="match status" value="1"/>
</dbReference>
<keyword evidence="10" id="KW-0233">DNA recombination</keyword>
<comment type="similarity">
    <text evidence="1">Belongs to the RuvC family.</text>
</comment>
<evidence type="ECO:0000256" key="8">
    <source>
        <dbReference type="ARBA" id="ARBA00022842"/>
    </source>
</evidence>
<evidence type="ECO:0000256" key="11">
    <source>
        <dbReference type="ARBA" id="ARBA00023204"/>
    </source>
</evidence>
<dbReference type="GO" id="GO:0004520">
    <property type="term" value="F:DNA endonuclease activity"/>
    <property type="evidence" value="ECO:0007669"/>
    <property type="project" value="InterPro"/>
</dbReference>
<evidence type="ECO:0000256" key="10">
    <source>
        <dbReference type="ARBA" id="ARBA00023172"/>
    </source>
</evidence>
<dbReference type="PANTHER" id="PTHR30194">
    <property type="entry name" value="CROSSOVER JUNCTION ENDODEOXYRIBONUCLEASE RUVC"/>
    <property type="match status" value="1"/>
</dbReference>
<evidence type="ECO:0000256" key="7">
    <source>
        <dbReference type="ARBA" id="ARBA00022801"/>
    </source>
</evidence>
<evidence type="ECO:0000256" key="1">
    <source>
        <dbReference type="ARBA" id="ARBA00009518"/>
    </source>
</evidence>
<proteinExistence type="inferred from homology"/>
<keyword evidence="8" id="KW-0460">Magnesium</keyword>
<dbReference type="GO" id="GO:0016787">
    <property type="term" value="F:hydrolase activity"/>
    <property type="evidence" value="ECO:0007669"/>
    <property type="project" value="UniProtKB-KW"/>
</dbReference>
<keyword evidence="6" id="KW-0227">DNA damage</keyword>
<keyword evidence="7" id="KW-0378">Hydrolase</keyword>
<dbReference type="GO" id="GO:0006281">
    <property type="term" value="P:DNA repair"/>
    <property type="evidence" value="ECO:0007669"/>
    <property type="project" value="UniProtKB-KW"/>
</dbReference>
<dbReference type="Gene3D" id="3.30.420.10">
    <property type="entry name" value="Ribonuclease H-like superfamily/Ribonuclease H"/>
    <property type="match status" value="1"/>
</dbReference>
<accession>A0A8S5P7K1</accession>
<keyword evidence="3" id="KW-0540">Nuclease</keyword>
<evidence type="ECO:0000313" key="12">
    <source>
        <dbReference type="EMBL" id="DAE02417.1"/>
    </source>
</evidence>
<dbReference type="InterPro" id="IPR012337">
    <property type="entry name" value="RNaseH-like_sf"/>
</dbReference>
<name>A0A8S5P7K1_9CAUD</name>
<dbReference type="SUPFAM" id="SSF53098">
    <property type="entry name" value="Ribonuclease H-like"/>
    <property type="match status" value="1"/>
</dbReference>
<evidence type="ECO:0000256" key="3">
    <source>
        <dbReference type="ARBA" id="ARBA00022722"/>
    </source>
</evidence>
<keyword evidence="11" id="KW-0234">DNA repair</keyword>
<evidence type="ECO:0000256" key="5">
    <source>
        <dbReference type="ARBA" id="ARBA00022759"/>
    </source>
</evidence>
<evidence type="ECO:0000256" key="6">
    <source>
        <dbReference type="ARBA" id="ARBA00022763"/>
    </source>
</evidence>
<dbReference type="Pfam" id="PF02075">
    <property type="entry name" value="RuvC"/>
    <property type="match status" value="1"/>
</dbReference>
<evidence type="ECO:0000256" key="4">
    <source>
        <dbReference type="ARBA" id="ARBA00022723"/>
    </source>
</evidence>
<keyword evidence="9" id="KW-0238">DNA-binding</keyword>
<dbReference type="InterPro" id="IPR002176">
    <property type="entry name" value="X-over_junc_endoDNase_RuvC"/>
</dbReference>
<dbReference type="GO" id="GO:0006310">
    <property type="term" value="P:DNA recombination"/>
    <property type="evidence" value="ECO:0007669"/>
    <property type="project" value="UniProtKB-KW"/>
</dbReference>
<evidence type="ECO:0000256" key="2">
    <source>
        <dbReference type="ARBA" id="ARBA00022490"/>
    </source>
</evidence>
<dbReference type="EMBL" id="BK015346">
    <property type="protein sequence ID" value="DAE02417.1"/>
    <property type="molecule type" value="Genomic_DNA"/>
</dbReference>
<sequence>MILGLDMATKKTGYGLLDEEANLYDYGVIRTISEEPRDRIREVYDAIEAIINKYNIEHMVFEDVPVTNHNNLKTGKDLCILQGAILSLCFKYNIEYSFYAPSSWRSLIGTYDGTRQGMKREIQKQRAVDRVNEIYNLGFVYNATETKTRHTDDDKAEAICLGLAYIEDISK</sequence>
<organism evidence="12">
    <name type="scientific">Siphoviridae sp. ctsUY14</name>
    <dbReference type="NCBI Taxonomy" id="2825693"/>
    <lineage>
        <taxon>Viruses</taxon>
        <taxon>Duplodnaviria</taxon>
        <taxon>Heunggongvirae</taxon>
        <taxon>Uroviricota</taxon>
        <taxon>Caudoviricetes</taxon>
    </lineage>
</organism>
<dbReference type="GO" id="GO:0003677">
    <property type="term" value="F:DNA binding"/>
    <property type="evidence" value="ECO:0007669"/>
    <property type="project" value="UniProtKB-KW"/>
</dbReference>
<dbReference type="GO" id="GO:0046872">
    <property type="term" value="F:metal ion binding"/>
    <property type="evidence" value="ECO:0007669"/>
    <property type="project" value="UniProtKB-KW"/>
</dbReference>
<keyword evidence="2" id="KW-0963">Cytoplasm</keyword>
<evidence type="ECO:0000256" key="9">
    <source>
        <dbReference type="ARBA" id="ARBA00023125"/>
    </source>
</evidence>
<dbReference type="InterPro" id="IPR036397">
    <property type="entry name" value="RNaseH_sf"/>
</dbReference>
<protein>
    <submittedName>
        <fullName evidence="12">RuvC</fullName>
    </submittedName>
</protein>
<keyword evidence="4" id="KW-0479">Metal-binding</keyword>